<proteinExistence type="predicted"/>
<accession>A0A2P2QCC8</accession>
<keyword evidence="1" id="KW-0472">Membrane</keyword>
<evidence type="ECO:0000256" key="1">
    <source>
        <dbReference type="SAM" id="Phobius"/>
    </source>
</evidence>
<evidence type="ECO:0000313" key="2">
    <source>
        <dbReference type="EMBL" id="MBX64584.1"/>
    </source>
</evidence>
<dbReference type="EMBL" id="GGEC01084100">
    <property type="protein sequence ID" value="MBX64584.1"/>
    <property type="molecule type" value="Transcribed_RNA"/>
</dbReference>
<name>A0A2P2QCC8_RHIMU</name>
<dbReference type="AlphaFoldDB" id="A0A2P2QCC8"/>
<protein>
    <submittedName>
        <fullName evidence="2">Uncharacterized protein</fullName>
    </submittedName>
</protein>
<organism evidence="2">
    <name type="scientific">Rhizophora mucronata</name>
    <name type="common">Asiatic mangrove</name>
    <dbReference type="NCBI Taxonomy" id="61149"/>
    <lineage>
        <taxon>Eukaryota</taxon>
        <taxon>Viridiplantae</taxon>
        <taxon>Streptophyta</taxon>
        <taxon>Embryophyta</taxon>
        <taxon>Tracheophyta</taxon>
        <taxon>Spermatophyta</taxon>
        <taxon>Magnoliopsida</taxon>
        <taxon>eudicotyledons</taxon>
        <taxon>Gunneridae</taxon>
        <taxon>Pentapetalae</taxon>
        <taxon>rosids</taxon>
        <taxon>fabids</taxon>
        <taxon>Malpighiales</taxon>
        <taxon>Rhizophoraceae</taxon>
        <taxon>Rhizophora</taxon>
    </lineage>
</organism>
<keyword evidence="1" id="KW-0812">Transmembrane</keyword>
<reference evidence="2" key="1">
    <citation type="submission" date="2018-02" db="EMBL/GenBank/DDBJ databases">
        <title>Rhizophora mucronata_Transcriptome.</title>
        <authorList>
            <person name="Meera S.P."/>
            <person name="Sreeshan A."/>
            <person name="Augustine A."/>
        </authorList>
    </citation>
    <scope>NUCLEOTIDE SEQUENCE</scope>
    <source>
        <tissue evidence="2">Leaf</tissue>
    </source>
</reference>
<feature type="transmembrane region" description="Helical" evidence="1">
    <location>
        <begin position="12"/>
        <end position="34"/>
    </location>
</feature>
<sequence length="54" mass="6217">MSSVLNGQFPGIFSLVFLVSSHILHCCWTMLIFYELVALQERLEFGLNLSVEKR</sequence>
<keyword evidence="1" id="KW-1133">Transmembrane helix</keyword>